<protein>
    <submittedName>
        <fullName evidence="1">Uncharacterized protein</fullName>
    </submittedName>
</protein>
<dbReference type="Proteomes" id="UP000237105">
    <property type="component" value="Unassembled WGS sequence"/>
</dbReference>
<evidence type="ECO:0000313" key="1">
    <source>
        <dbReference type="EMBL" id="PON67548.1"/>
    </source>
</evidence>
<organism evidence="1 2">
    <name type="scientific">Parasponia andersonii</name>
    <name type="common">Sponia andersonii</name>
    <dbReference type="NCBI Taxonomy" id="3476"/>
    <lineage>
        <taxon>Eukaryota</taxon>
        <taxon>Viridiplantae</taxon>
        <taxon>Streptophyta</taxon>
        <taxon>Embryophyta</taxon>
        <taxon>Tracheophyta</taxon>
        <taxon>Spermatophyta</taxon>
        <taxon>Magnoliopsida</taxon>
        <taxon>eudicotyledons</taxon>
        <taxon>Gunneridae</taxon>
        <taxon>Pentapetalae</taxon>
        <taxon>rosids</taxon>
        <taxon>fabids</taxon>
        <taxon>Rosales</taxon>
        <taxon>Cannabaceae</taxon>
        <taxon>Parasponia</taxon>
    </lineage>
</organism>
<reference evidence="2" key="1">
    <citation type="submission" date="2016-06" db="EMBL/GenBank/DDBJ databases">
        <title>Parallel loss of symbiosis genes in relatives of nitrogen-fixing non-legume Parasponia.</title>
        <authorList>
            <person name="Van Velzen R."/>
            <person name="Holmer R."/>
            <person name="Bu F."/>
            <person name="Rutten L."/>
            <person name="Van Zeijl A."/>
            <person name="Liu W."/>
            <person name="Santuari L."/>
            <person name="Cao Q."/>
            <person name="Sharma T."/>
            <person name="Shen D."/>
            <person name="Roswanjaya Y."/>
            <person name="Wardhani T."/>
            <person name="Kalhor M.S."/>
            <person name="Jansen J."/>
            <person name="Van den Hoogen J."/>
            <person name="Gungor B."/>
            <person name="Hartog M."/>
            <person name="Hontelez J."/>
            <person name="Verver J."/>
            <person name="Yang W.-C."/>
            <person name="Schijlen E."/>
            <person name="Repin R."/>
            <person name="Schilthuizen M."/>
            <person name="Schranz E."/>
            <person name="Heidstra R."/>
            <person name="Miyata K."/>
            <person name="Fedorova E."/>
            <person name="Kohlen W."/>
            <person name="Bisseling T."/>
            <person name="Smit S."/>
            <person name="Geurts R."/>
        </authorList>
    </citation>
    <scope>NUCLEOTIDE SEQUENCE [LARGE SCALE GENOMIC DNA]</scope>
    <source>
        <strain evidence="2">cv. WU1-14</strain>
    </source>
</reference>
<dbReference type="AlphaFoldDB" id="A0A2P5D2P6"/>
<proteinExistence type="predicted"/>
<evidence type="ECO:0000313" key="2">
    <source>
        <dbReference type="Proteomes" id="UP000237105"/>
    </source>
</evidence>
<sequence>MYSSCKTLRNMLVLIEHGEFFVWPVDLEA</sequence>
<name>A0A2P5D2P6_PARAD</name>
<keyword evidence="2" id="KW-1185">Reference proteome</keyword>
<comment type="caution">
    <text evidence="1">The sequence shown here is derived from an EMBL/GenBank/DDBJ whole genome shotgun (WGS) entry which is preliminary data.</text>
</comment>
<dbReference type="EMBL" id="JXTB01000070">
    <property type="protein sequence ID" value="PON67548.1"/>
    <property type="molecule type" value="Genomic_DNA"/>
</dbReference>
<accession>A0A2P5D2P6</accession>
<gene>
    <name evidence="1" type="ORF">PanWU01x14_101850</name>
</gene>